<name>A0A7C8Z4Z1_OPUST</name>
<dbReference type="EMBL" id="GISG01091275">
    <property type="protein sequence ID" value="MBA4634492.1"/>
    <property type="molecule type" value="Transcribed_RNA"/>
</dbReference>
<reference evidence="4" key="2">
    <citation type="submission" date="2020-07" db="EMBL/GenBank/DDBJ databases">
        <authorList>
            <person name="Vera ALvarez R."/>
            <person name="Arias-Moreno D.M."/>
            <person name="Jimenez-Jacinto V."/>
            <person name="Jimenez-Bremont J.F."/>
            <person name="Swaminathan K."/>
            <person name="Moose S.P."/>
            <person name="Guerrero-Gonzalez M.L."/>
            <person name="Marino-Ramirez L."/>
            <person name="Landsman D."/>
            <person name="Rodriguez-Kessler M."/>
            <person name="Delgado-Sanchez P."/>
        </authorList>
    </citation>
    <scope>NUCLEOTIDE SEQUENCE</scope>
    <source>
        <tissue evidence="4">Cladode</tissue>
    </source>
</reference>
<sequence>MSIALENNRIEEGGFLRRSKILGFVDSGDRPMMRENRHSDACCSSSSSSIGMNSDDLEQGCRDEDEEVQSKLNTTPFDSAVDALEQALPIRRGISKFYHGKSKSFASLGDVACSSMKNITKPENSYTRKRKNLLSYSLLCEKGRTSLLKTPGIGGGISKRPIPSSRSTLALAMAMSSYEGIVDENESSPERNETPRTNMRAPSGLPRVSALHPSPWRSFSFADLQHCAVSAGVVNPNLMGKRSKTDEVS</sequence>
<evidence type="ECO:0000256" key="3">
    <source>
        <dbReference type="SAM" id="MobiDB-lite"/>
    </source>
</evidence>
<dbReference type="PANTHER" id="PTHR33172">
    <property type="entry name" value="OS08G0516900 PROTEIN"/>
    <property type="match status" value="1"/>
</dbReference>
<dbReference type="AlphaFoldDB" id="A0A7C8Z4Z1"/>
<dbReference type="GO" id="GO:0005634">
    <property type="term" value="C:nucleus"/>
    <property type="evidence" value="ECO:0007669"/>
    <property type="project" value="UniProtKB-SubCell"/>
</dbReference>
<keyword evidence="2" id="KW-0539">Nucleus</keyword>
<feature type="region of interest" description="Disordered" evidence="3">
    <location>
        <begin position="181"/>
        <end position="206"/>
    </location>
</feature>
<evidence type="ECO:0000313" key="4">
    <source>
        <dbReference type="EMBL" id="MBA4634492.1"/>
    </source>
</evidence>
<protein>
    <submittedName>
        <fullName evidence="4">Uncharacterized protein</fullName>
    </submittedName>
</protein>
<proteinExistence type="predicted"/>
<feature type="region of interest" description="Disordered" evidence="3">
    <location>
        <begin position="35"/>
        <end position="62"/>
    </location>
</feature>
<reference evidence="4" key="1">
    <citation type="journal article" date="2013" name="J. Plant Res.">
        <title>Effect of fungi and light on seed germination of three Opuntia species from semiarid lands of central Mexico.</title>
        <authorList>
            <person name="Delgado-Sanchez P."/>
            <person name="Jimenez-Bremont J.F."/>
            <person name="Guerrero-Gonzalez Mde L."/>
            <person name="Flores J."/>
        </authorList>
    </citation>
    <scope>NUCLEOTIDE SEQUENCE</scope>
    <source>
        <tissue evidence="4">Cladode</tissue>
    </source>
</reference>
<evidence type="ECO:0000256" key="2">
    <source>
        <dbReference type="ARBA" id="ARBA00023242"/>
    </source>
</evidence>
<organism evidence="4">
    <name type="scientific">Opuntia streptacantha</name>
    <name type="common">Prickly pear cactus</name>
    <name type="synonym">Opuntia cardona</name>
    <dbReference type="NCBI Taxonomy" id="393608"/>
    <lineage>
        <taxon>Eukaryota</taxon>
        <taxon>Viridiplantae</taxon>
        <taxon>Streptophyta</taxon>
        <taxon>Embryophyta</taxon>
        <taxon>Tracheophyta</taxon>
        <taxon>Spermatophyta</taxon>
        <taxon>Magnoliopsida</taxon>
        <taxon>eudicotyledons</taxon>
        <taxon>Gunneridae</taxon>
        <taxon>Pentapetalae</taxon>
        <taxon>Caryophyllales</taxon>
        <taxon>Cactineae</taxon>
        <taxon>Cactaceae</taxon>
        <taxon>Opuntioideae</taxon>
        <taxon>Opuntia</taxon>
    </lineage>
</organism>
<dbReference type="PANTHER" id="PTHR33172:SF37">
    <property type="entry name" value="PROTEIN OXIDATIVE STRESS 3 LIKE 1"/>
    <property type="match status" value="1"/>
</dbReference>
<evidence type="ECO:0000256" key="1">
    <source>
        <dbReference type="ARBA" id="ARBA00004123"/>
    </source>
</evidence>
<dbReference type="InterPro" id="IPR051992">
    <property type="entry name" value="OxStress_Response_Reg"/>
</dbReference>
<accession>A0A7C8Z4Z1</accession>
<dbReference type="GO" id="GO:0006950">
    <property type="term" value="P:response to stress"/>
    <property type="evidence" value="ECO:0007669"/>
    <property type="project" value="UniProtKB-ARBA"/>
</dbReference>
<comment type="subcellular location">
    <subcellularLocation>
        <location evidence="1">Nucleus</location>
    </subcellularLocation>
</comment>